<dbReference type="PANTHER" id="PTHR43552:SF1">
    <property type="entry name" value="DIAMINOBUTYRATE--2-OXOGLUTARATE AMINOTRANSFERASE"/>
    <property type="match status" value="1"/>
</dbReference>
<dbReference type="NCBIfam" id="TIGR00709">
    <property type="entry name" value="dat"/>
    <property type="match status" value="1"/>
</dbReference>
<feature type="region of interest" description="Disordered" evidence="15">
    <location>
        <begin position="1"/>
        <end position="34"/>
    </location>
</feature>
<accession>A0ABT6T577</accession>
<dbReference type="PIRSF" id="PIRSF000521">
    <property type="entry name" value="Transaminase_4ab_Lys_Orn"/>
    <property type="match status" value="1"/>
</dbReference>
<gene>
    <name evidence="16" type="ORF">QIT00_31485</name>
</gene>
<dbReference type="CDD" id="cd00610">
    <property type="entry name" value="OAT_like"/>
    <property type="match status" value="1"/>
</dbReference>
<evidence type="ECO:0000256" key="3">
    <source>
        <dbReference type="ARBA" id="ARBA00004946"/>
    </source>
</evidence>
<evidence type="ECO:0000313" key="17">
    <source>
        <dbReference type="Proteomes" id="UP001237105"/>
    </source>
</evidence>
<evidence type="ECO:0000256" key="1">
    <source>
        <dbReference type="ARBA" id="ARBA00001933"/>
    </source>
</evidence>
<comment type="caution">
    <text evidence="16">The sequence shown here is derived from an EMBL/GenBank/DDBJ whole genome shotgun (WGS) entry which is preliminary data.</text>
</comment>
<evidence type="ECO:0000256" key="13">
    <source>
        <dbReference type="ARBA" id="ARBA00049111"/>
    </source>
</evidence>
<comment type="similarity">
    <text evidence="4 14">Belongs to the class-III pyridoxal-phosphate-dependent aminotransferase family.</text>
</comment>
<keyword evidence="7" id="KW-0032">Aminotransferase</keyword>
<protein>
    <recommendedName>
        <fullName evidence="6">Diaminobutyrate--2-oxoglutarate transaminase</fullName>
        <ecNumber evidence="5">2.6.1.76</ecNumber>
    </recommendedName>
    <alternativeName>
        <fullName evidence="11">DABA aminotransferase</fullName>
    </alternativeName>
    <alternativeName>
        <fullName evidence="12">Diaminobutyrate--2-oxoglutarate aminotransferase</fullName>
    </alternativeName>
    <alternativeName>
        <fullName evidence="10">L-2,4-diaminobutyric acid transaminase</fullName>
    </alternativeName>
</protein>
<sequence>MSLDTPPEVTPHEVTRHEVTPPEVTPHEVTDPTAASPELLDQLLARQERRESAARTYARTLPVAPVRALGAQVVGADGRTYLDCLSGAGTLALGHNHPEVVAAIRADLDSGVPLHALDMITPQKDAFSEELLTRLPGSLRGEARLHFCGPAGTDAVEAAIKLAQAATGRRGVVAFSGAYHGMTVGASAVSGPARMRSTVGADALPVTRIPFPYAYRCPFGVGAPQSGELSARLLENFLTDPSSGAGEPAAVILEVVQGEGGVIEGPDSWLREVRRITEERGIVLIVDEVQTGVGRTGHFWACERAGVTPDVLVASKAVGGGLPLAVLAYRPELDQWLPGDHTGTFRGNTLAMTAGRVTLRTVAEEQLPERAAKLGERLRLSLRQLADDNARLGDVRGRGLMNGVELVDPDAAPDRIGSRPADPVFARRLRAACLRQGLMLELGGRSDSVLRLLPPLVVTDTELDSVLERIAAALRDAERAA</sequence>
<evidence type="ECO:0000256" key="8">
    <source>
        <dbReference type="ARBA" id="ARBA00022679"/>
    </source>
</evidence>
<dbReference type="InterPro" id="IPR015421">
    <property type="entry name" value="PyrdxlP-dep_Trfase_major"/>
</dbReference>
<evidence type="ECO:0000256" key="10">
    <source>
        <dbReference type="ARBA" id="ARBA00029744"/>
    </source>
</evidence>
<dbReference type="InterPro" id="IPR004637">
    <property type="entry name" value="Dat"/>
</dbReference>
<evidence type="ECO:0000256" key="4">
    <source>
        <dbReference type="ARBA" id="ARBA00008954"/>
    </source>
</evidence>
<evidence type="ECO:0000256" key="7">
    <source>
        <dbReference type="ARBA" id="ARBA00022576"/>
    </source>
</evidence>
<evidence type="ECO:0000256" key="6">
    <source>
        <dbReference type="ARBA" id="ARBA00014798"/>
    </source>
</evidence>
<dbReference type="InterPro" id="IPR015424">
    <property type="entry name" value="PyrdxlP-dep_Trfase"/>
</dbReference>
<evidence type="ECO:0000313" key="16">
    <source>
        <dbReference type="EMBL" id="MDI3423017.1"/>
    </source>
</evidence>
<dbReference type="InterPro" id="IPR005814">
    <property type="entry name" value="Aminotrans_3"/>
</dbReference>
<dbReference type="Pfam" id="PF00202">
    <property type="entry name" value="Aminotran_3"/>
    <property type="match status" value="1"/>
</dbReference>
<comment type="function">
    <text evidence="2">Catalyzes reversively the conversion of L-aspartate beta-semialdehyde (ASA) to L-2,4-diaminobutyrate (DABA) by transamination with L-glutamate.</text>
</comment>
<comment type="pathway">
    <text evidence="3">Amine and polyamine biosynthesis; ectoine biosynthesis; L-ectoine from L-aspartate 4-semialdehyde: step 1/3.</text>
</comment>
<dbReference type="Proteomes" id="UP001237105">
    <property type="component" value="Unassembled WGS sequence"/>
</dbReference>
<reference evidence="16 17" key="1">
    <citation type="submission" date="2023-05" db="EMBL/GenBank/DDBJ databases">
        <title>Draft genome sequence of Streptomyces sp. B-S-A12 isolated from a cave soil in Thailand.</title>
        <authorList>
            <person name="Chamroensaksri N."/>
            <person name="Muangham S."/>
        </authorList>
    </citation>
    <scope>NUCLEOTIDE SEQUENCE [LARGE SCALE GENOMIC DNA]</scope>
    <source>
        <strain evidence="16 17">B-S-A12</strain>
    </source>
</reference>
<keyword evidence="8" id="KW-0808">Transferase</keyword>
<feature type="compositionally biased region" description="Basic and acidic residues" evidence="15">
    <location>
        <begin position="10"/>
        <end position="30"/>
    </location>
</feature>
<evidence type="ECO:0000256" key="5">
    <source>
        <dbReference type="ARBA" id="ARBA00013155"/>
    </source>
</evidence>
<evidence type="ECO:0000256" key="14">
    <source>
        <dbReference type="RuleBase" id="RU003560"/>
    </source>
</evidence>
<evidence type="ECO:0000256" key="11">
    <source>
        <dbReference type="ARBA" id="ARBA00030665"/>
    </source>
</evidence>
<keyword evidence="17" id="KW-1185">Reference proteome</keyword>
<name>A0ABT6T577_9ACTN</name>
<dbReference type="EMBL" id="JASCIS010000046">
    <property type="protein sequence ID" value="MDI3423017.1"/>
    <property type="molecule type" value="Genomic_DNA"/>
</dbReference>
<evidence type="ECO:0000256" key="12">
    <source>
        <dbReference type="ARBA" id="ARBA00031476"/>
    </source>
</evidence>
<dbReference type="InterPro" id="IPR015422">
    <property type="entry name" value="PyrdxlP-dep_Trfase_small"/>
</dbReference>
<dbReference type="InterPro" id="IPR049704">
    <property type="entry name" value="Aminotrans_3_PPA_site"/>
</dbReference>
<proteinExistence type="inferred from homology"/>
<evidence type="ECO:0000256" key="9">
    <source>
        <dbReference type="ARBA" id="ARBA00022898"/>
    </source>
</evidence>
<dbReference type="SUPFAM" id="SSF53383">
    <property type="entry name" value="PLP-dependent transferases"/>
    <property type="match status" value="1"/>
</dbReference>
<keyword evidence="9 14" id="KW-0663">Pyridoxal phosphate</keyword>
<dbReference type="EC" id="2.6.1.76" evidence="5"/>
<dbReference type="Gene3D" id="3.40.640.10">
    <property type="entry name" value="Type I PLP-dependent aspartate aminotransferase-like (Major domain)"/>
    <property type="match status" value="1"/>
</dbReference>
<comment type="catalytic activity">
    <reaction evidence="13">
        <text>L-2,4-diaminobutanoate + 2-oxoglutarate = L-aspartate 4-semialdehyde + L-glutamate</text>
        <dbReference type="Rhea" id="RHEA:11160"/>
        <dbReference type="ChEBI" id="CHEBI:16810"/>
        <dbReference type="ChEBI" id="CHEBI:29985"/>
        <dbReference type="ChEBI" id="CHEBI:58761"/>
        <dbReference type="ChEBI" id="CHEBI:537519"/>
        <dbReference type="EC" id="2.6.1.76"/>
    </reaction>
</comment>
<evidence type="ECO:0000256" key="2">
    <source>
        <dbReference type="ARBA" id="ARBA00002189"/>
    </source>
</evidence>
<dbReference type="RefSeq" id="WP_282538868.1">
    <property type="nucleotide sequence ID" value="NZ_JASCIS010000046.1"/>
</dbReference>
<dbReference type="PROSITE" id="PS00600">
    <property type="entry name" value="AA_TRANSFER_CLASS_3"/>
    <property type="match status" value="1"/>
</dbReference>
<dbReference type="PANTHER" id="PTHR43552">
    <property type="entry name" value="DIAMINOBUTYRATE--2-OXOGLUTARATE AMINOTRANSFERASE"/>
    <property type="match status" value="1"/>
</dbReference>
<organism evidence="16 17">
    <name type="scientific">Streptomyces luteolus</name>
    <dbReference type="NCBI Taxonomy" id="3043615"/>
    <lineage>
        <taxon>Bacteria</taxon>
        <taxon>Bacillati</taxon>
        <taxon>Actinomycetota</taxon>
        <taxon>Actinomycetes</taxon>
        <taxon>Kitasatosporales</taxon>
        <taxon>Streptomycetaceae</taxon>
        <taxon>Streptomyces</taxon>
    </lineage>
</organism>
<dbReference type="Gene3D" id="3.90.1150.10">
    <property type="entry name" value="Aspartate Aminotransferase, domain 1"/>
    <property type="match status" value="1"/>
</dbReference>
<comment type="cofactor">
    <cofactor evidence="1">
        <name>pyridoxal 5'-phosphate</name>
        <dbReference type="ChEBI" id="CHEBI:597326"/>
    </cofactor>
</comment>
<evidence type="ECO:0000256" key="15">
    <source>
        <dbReference type="SAM" id="MobiDB-lite"/>
    </source>
</evidence>